<dbReference type="GO" id="GO:0031564">
    <property type="term" value="P:transcription antitermination"/>
    <property type="evidence" value="ECO:0007669"/>
    <property type="project" value="UniProtKB-KW"/>
</dbReference>
<dbReference type="Gene3D" id="3.30.70.940">
    <property type="entry name" value="NusG, N-terminal domain"/>
    <property type="match status" value="1"/>
</dbReference>
<dbReference type="RefSeq" id="WP_348260813.1">
    <property type="nucleotide sequence ID" value="NZ_CP121196.1"/>
</dbReference>
<keyword evidence="3" id="KW-0804">Transcription</keyword>
<dbReference type="SUPFAM" id="SSF50104">
    <property type="entry name" value="Translation proteins SH3-like domain"/>
    <property type="match status" value="1"/>
</dbReference>
<evidence type="ECO:0000259" key="4">
    <source>
        <dbReference type="SMART" id="SM00738"/>
    </source>
</evidence>
<name>A0AAU7DD46_9BACT</name>
<dbReference type="Pfam" id="PF02357">
    <property type="entry name" value="NusG"/>
    <property type="match status" value="1"/>
</dbReference>
<gene>
    <name evidence="5" type="ORF">P8935_13475</name>
</gene>
<evidence type="ECO:0000256" key="1">
    <source>
        <dbReference type="ARBA" id="ARBA00022814"/>
    </source>
</evidence>
<dbReference type="NCBIfam" id="NF033644">
    <property type="entry name" value="antiterm_UpxY"/>
    <property type="match status" value="1"/>
</dbReference>
<keyword evidence="2" id="KW-0805">Transcription regulation</keyword>
<dbReference type="SMART" id="SM00738">
    <property type="entry name" value="NGN"/>
    <property type="match status" value="1"/>
</dbReference>
<feature type="domain" description="NusG-like N-terminal" evidence="4">
    <location>
        <begin position="14"/>
        <end position="111"/>
    </location>
</feature>
<dbReference type="AlphaFoldDB" id="A0AAU7DD46"/>
<evidence type="ECO:0000313" key="5">
    <source>
        <dbReference type="EMBL" id="XBH15580.1"/>
    </source>
</evidence>
<dbReference type="GO" id="GO:0006354">
    <property type="term" value="P:DNA-templated transcription elongation"/>
    <property type="evidence" value="ECO:0007669"/>
    <property type="project" value="InterPro"/>
</dbReference>
<sequence length="202" mass="22932">MATLQSIETRAQKSVPWCAVYTRHQHEKSISEMLETKGFEVFLPLYESTRRWKDRQKILSLPLFPCYVFVRGAHERRLPVLTTPGVHMIISRGERVATVPDEEIEAIRRTVEGPFSVEPHPFLHCGERVRVIRGSLEGVEGILTRKKNLYRLVLSVEMLSQSVAVEIDALDVVPVVKSAMVVPNRDGNRDSNALRRGVFTGN</sequence>
<evidence type="ECO:0000256" key="3">
    <source>
        <dbReference type="ARBA" id="ARBA00023163"/>
    </source>
</evidence>
<dbReference type="InterPro" id="IPR008991">
    <property type="entry name" value="Translation_prot_SH3-like_sf"/>
</dbReference>
<dbReference type="SUPFAM" id="SSF82679">
    <property type="entry name" value="N-utilization substance G protein NusG, N-terminal domain"/>
    <property type="match status" value="1"/>
</dbReference>
<dbReference type="PANTHER" id="PTHR30265">
    <property type="entry name" value="RHO-INTERACTING TRANSCRIPTION TERMINATION FACTOR NUSG"/>
    <property type="match status" value="1"/>
</dbReference>
<proteinExistence type="predicted"/>
<accession>A0AAU7DD46</accession>
<dbReference type="EMBL" id="CP121196">
    <property type="protein sequence ID" value="XBH15580.1"/>
    <property type="molecule type" value="Genomic_DNA"/>
</dbReference>
<organism evidence="5">
    <name type="scientific">Telmatobacter sp. DSM 110680</name>
    <dbReference type="NCBI Taxonomy" id="3036704"/>
    <lineage>
        <taxon>Bacteria</taxon>
        <taxon>Pseudomonadati</taxon>
        <taxon>Acidobacteriota</taxon>
        <taxon>Terriglobia</taxon>
        <taxon>Terriglobales</taxon>
        <taxon>Acidobacteriaceae</taxon>
        <taxon>Telmatobacter</taxon>
    </lineage>
</organism>
<dbReference type="InterPro" id="IPR043425">
    <property type="entry name" value="NusG-like"/>
</dbReference>
<dbReference type="InterPro" id="IPR036735">
    <property type="entry name" value="NGN_dom_sf"/>
</dbReference>
<dbReference type="PANTHER" id="PTHR30265:SF4">
    <property type="entry name" value="KOW MOTIF FAMILY PROTEIN, EXPRESSED"/>
    <property type="match status" value="1"/>
</dbReference>
<protein>
    <submittedName>
        <fullName evidence="5">UpxY family transcription antiterminator</fullName>
    </submittedName>
</protein>
<keyword evidence="1" id="KW-0889">Transcription antitermination</keyword>
<evidence type="ECO:0000256" key="2">
    <source>
        <dbReference type="ARBA" id="ARBA00023015"/>
    </source>
</evidence>
<dbReference type="InterPro" id="IPR006645">
    <property type="entry name" value="NGN-like_dom"/>
</dbReference>
<reference evidence="5" key="1">
    <citation type="submission" date="2023-03" db="EMBL/GenBank/DDBJ databases">
        <title>Edaphobacter sp.</title>
        <authorList>
            <person name="Huber K.J."/>
            <person name="Papendorf J."/>
            <person name="Pilke C."/>
            <person name="Bunk B."/>
            <person name="Sproeer C."/>
            <person name="Pester M."/>
        </authorList>
    </citation>
    <scope>NUCLEOTIDE SEQUENCE</scope>
    <source>
        <strain evidence="5">DSM 110680</strain>
    </source>
</reference>